<dbReference type="RefSeq" id="WP_345266890.1">
    <property type="nucleotide sequence ID" value="NZ_BAABHB010000003.1"/>
</dbReference>
<comment type="caution">
    <text evidence="6">The sequence shown here is derived from an EMBL/GenBank/DDBJ whole genome shotgun (WGS) entry which is preliminary data.</text>
</comment>
<evidence type="ECO:0000259" key="5">
    <source>
        <dbReference type="PROSITE" id="PS51007"/>
    </source>
</evidence>
<evidence type="ECO:0000256" key="4">
    <source>
        <dbReference type="PROSITE-ProRule" id="PRU00433"/>
    </source>
</evidence>
<dbReference type="Gene3D" id="1.10.760.10">
    <property type="entry name" value="Cytochrome c-like domain"/>
    <property type="match status" value="1"/>
</dbReference>
<evidence type="ECO:0000313" key="6">
    <source>
        <dbReference type="EMBL" id="GAA4404440.1"/>
    </source>
</evidence>
<dbReference type="Pfam" id="PF13442">
    <property type="entry name" value="Cytochrome_CBB3"/>
    <property type="match status" value="1"/>
</dbReference>
<evidence type="ECO:0000256" key="2">
    <source>
        <dbReference type="ARBA" id="ARBA00022723"/>
    </source>
</evidence>
<keyword evidence="7" id="KW-1185">Reference proteome</keyword>
<feature type="domain" description="Cytochrome c" evidence="5">
    <location>
        <begin position="30"/>
        <end position="118"/>
    </location>
</feature>
<evidence type="ECO:0000256" key="3">
    <source>
        <dbReference type="ARBA" id="ARBA00023004"/>
    </source>
</evidence>
<accession>A0ABP8KEQ0</accession>
<dbReference type="Proteomes" id="UP001500936">
    <property type="component" value="Unassembled WGS sequence"/>
</dbReference>
<proteinExistence type="predicted"/>
<sequence length="147" mass="16325">MRETIQINYVVGLLLLVNACQSEEEIKRQKYITEGKQLYKTYCANCHQADGTGLANLYPPLNGSDYLAKKDSVICLIRSGQQGPIIVNGQTYNRIMPANPQLSELEIAEIATYIYNKWGNETVTTDIKTVREQLAQCAKPSGQAVAP</sequence>
<dbReference type="InterPro" id="IPR036909">
    <property type="entry name" value="Cyt_c-like_dom_sf"/>
</dbReference>
<evidence type="ECO:0000313" key="7">
    <source>
        <dbReference type="Proteomes" id="UP001500936"/>
    </source>
</evidence>
<name>A0ABP8KEQ0_9BACT</name>
<dbReference type="InterPro" id="IPR051459">
    <property type="entry name" value="Cytochrome_c-type_DH"/>
</dbReference>
<protein>
    <recommendedName>
        <fullName evidence="5">Cytochrome c domain-containing protein</fullName>
    </recommendedName>
</protein>
<dbReference type="EMBL" id="BAABHB010000003">
    <property type="protein sequence ID" value="GAA4404440.1"/>
    <property type="molecule type" value="Genomic_DNA"/>
</dbReference>
<keyword evidence="2 4" id="KW-0479">Metal-binding</keyword>
<keyword evidence="1 4" id="KW-0349">Heme</keyword>
<evidence type="ECO:0000256" key="1">
    <source>
        <dbReference type="ARBA" id="ARBA00022617"/>
    </source>
</evidence>
<dbReference type="PANTHER" id="PTHR35008:SF8">
    <property type="entry name" value="ALCOHOL DEHYDROGENASE CYTOCHROME C SUBUNIT"/>
    <property type="match status" value="1"/>
</dbReference>
<gene>
    <name evidence="6" type="ORF">GCM10023187_21770</name>
</gene>
<reference evidence="7" key="1">
    <citation type="journal article" date="2019" name="Int. J. Syst. Evol. Microbiol.">
        <title>The Global Catalogue of Microorganisms (GCM) 10K type strain sequencing project: providing services to taxonomists for standard genome sequencing and annotation.</title>
        <authorList>
            <consortium name="The Broad Institute Genomics Platform"/>
            <consortium name="The Broad Institute Genome Sequencing Center for Infectious Disease"/>
            <person name="Wu L."/>
            <person name="Ma J."/>
        </authorList>
    </citation>
    <scope>NUCLEOTIDE SEQUENCE [LARGE SCALE GENOMIC DNA]</scope>
    <source>
        <strain evidence="7">JCM 17925</strain>
    </source>
</reference>
<dbReference type="SUPFAM" id="SSF46626">
    <property type="entry name" value="Cytochrome c"/>
    <property type="match status" value="1"/>
</dbReference>
<dbReference type="PROSITE" id="PS51007">
    <property type="entry name" value="CYTC"/>
    <property type="match status" value="1"/>
</dbReference>
<dbReference type="PANTHER" id="PTHR35008">
    <property type="entry name" value="BLL4482 PROTEIN-RELATED"/>
    <property type="match status" value="1"/>
</dbReference>
<keyword evidence="3 4" id="KW-0408">Iron</keyword>
<organism evidence="6 7">
    <name type="scientific">Nibrella viscosa</name>
    <dbReference type="NCBI Taxonomy" id="1084524"/>
    <lineage>
        <taxon>Bacteria</taxon>
        <taxon>Pseudomonadati</taxon>
        <taxon>Bacteroidota</taxon>
        <taxon>Cytophagia</taxon>
        <taxon>Cytophagales</taxon>
        <taxon>Spirosomataceae</taxon>
        <taxon>Nibrella</taxon>
    </lineage>
</organism>
<dbReference type="InterPro" id="IPR009056">
    <property type="entry name" value="Cyt_c-like_dom"/>
</dbReference>